<dbReference type="PROSITE" id="PS51257">
    <property type="entry name" value="PROKAR_LIPOPROTEIN"/>
    <property type="match status" value="1"/>
</dbReference>
<dbReference type="EMBL" id="CAADIK010000054">
    <property type="protein sequence ID" value="VFR81867.1"/>
    <property type="molecule type" value="Genomic_DNA"/>
</dbReference>
<evidence type="ECO:0000313" key="3">
    <source>
        <dbReference type="EMBL" id="VFR94142.1"/>
    </source>
</evidence>
<evidence type="ECO:0000313" key="4">
    <source>
        <dbReference type="EMBL" id="VFS37558.1"/>
    </source>
</evidence>
<dbReference type="EMBL" id="CAADII010000022">
    <property type="protein sequence ID" value="VFR54129.1"/>
    <property type="molecule type" value="Genomic_DNA"/>
</dbReference>
<accession>A0A484YMX7</accession>
<proteinExistence type="predicted"/>
<protein>
    <submittedName>
        <fullName evidence="4">Uncharacterized protein</fullName>
    </submittedName>
</protein>
<sequence length="75" mass="7530">MAGRKMGEDSAHCSWGLGGLACRRDAERSAANVEGKPVNGRSTLHSSAFASVAGKGGGAAATAQAVQPLLMKFVA</sequence>
<gene>
    <name evidence="1" type="ORF">BRI6_1799</name>
    <name evidence="2" type="ORF">BRI9_1854</name>
    <name evidence="3" type="ORF">IVO3_1851</name>
    <name evidence="4" type="ORF">RAN7_1826</name>
</gene>
<reference evidence="4" key="1">
    <citation type="submission" date="2019-03" db="EMBL/GenBank/DDBJ databases">
        <authorList>
            <person name="Danneels B."/>
        </authorList>
    </citation>
    <scope>NUCLEOTIDE SEQUENCE</scope>
</reference>
<evidence type="ECO:0000313" key="2">
    <source>
        <dbReference type="EMBL" id="VFR81867.1"/>
    </source>
</evidence>
<evidence type="ECO:0000313" key="1">
    <source>
        <dbReference type="EMBL" id="VFR54129.1"/>
    </source>
</evidence>
<organism evidence="4">
    <name type="scientific">plant metagenome</name>
    <dbReference type="NCBI Taxonomy" id="1297885"/>
    <lineage>
        <taxon>unclassified sequences</taxon>
        <taxon>metagenomes</taxon>
        <taxon>organismal metagenomes</taxon>
    </lineage>
</organism>
<dbReference type="EMBL" id="CAADIP010000038">
    <property type="protein sequence ID" value="VFR94142.1"/>
    <property type="molecule type" value="Genomic_DNA"/>
</dbReference>
<dbReference type="EMBL" id="CAADIZ010000081">
    <property type="protein sequence ID" value="VFS37558.1"/>
    <property type="molecule type" value="Genomic_DNA"/>
</dbReference>
<name>A0A484YMX7_9ZZZZ</name>
<dbReference type="AlphaFoldDB" id="A0A484YMX7"/>